<comment type="subcellular location">
    <subcellularLocation>
        <location evidence="1">Cell membrane</location>
    </subcellularLocation>
    <subcellularLocation>
        <location evidence="2">Cell surface</location>
    </subcellularLocation>
</comment>
<evidence type="ECO:0000256" key="7">
    <source>
        <dbReference type="ARBA" id="ARBA00023180"/>
    </source>
</evidence>
<dbReference type="EMBL" id="BLIY01000016">
    <property type="protein sequence ID" value="GFE54448.1"/>
    <property type="molecule type" value="Genomic_DNA"/>
</dbReference>
<evidence type="ECO:0000256" key="3">
    <source>
        <dbReference type="ARBA" id="ARBA00022475"/>
    </source>
</evidence>
<dbReference type="InterPro" id="IPR010884">
    <property type="entry name" value="6_CYS_dom"/>
</dbReference>
<reference evidence="10" key="1">
    <citation type="submission" date="2019-12" db="EMBL/GenBank/DDBJ databases">
        <title>Genome sequence of Babesia ovis.</title>
        <authorList>
            <person name="Yamagishi J."/>
            <person name="Sevinc F."/>
            <person name="Xuan X."/>
        </authorList>
    </citation>
    <scope>NUCLEOTIDE SEQUENCE</scope>
    <source>
        <strain evidence="10">Selcuk</strain>
    </source>
</reference>
<feature type="domain" description="6-Cys" evidence="9">
    <location>
        <begin position="825"/>
        <end position="954"/>
    </location>
</feature>
<evidence type="ECO:0000256" key="5">
    <source>
        <dbReference type="ARBA" id="ARBA00023136"/>
    </source>
</evidence>
<dbReference type="Proteomes" id="UP001057455">
    <property type="component" value="Unassembled WGS sequence"/>
</dbReference>
<evidence type="ECO:0000256" key="2">
    <source>
        <dbReference type="ARBA" id="ARBA00004241"/>
    </source>
</evidence>
<keyword evidence="5" id="KW-0472">Membrane</keyword>
<dbReference type="Pfam" id="PF07422">
    <property type="entry name" value="s48_45"/>
    <property type="match status" value="1"/>
</dbReference>
<keyword evidence="11" id="KW-1185">Reference proteome</keyword>
<feature type="signal peptide" evidence="8">
    <location>
        <begin position="1"/>
        <end position="20"/>
    </location>
</feature>
<proteinExistence type="predicted"/>
<protein>
    <recommendedName>
        <fullName evidence="9">6-Cys domain-containing protein</fullName>
    </recommendedName>
</protein>
<keyword evidence="3" id="KW-1003">Cell membrane</keyword>
<dbReference type="PROSITE" id="PS51701">
    <property type="entry name" value="6_CYS"/>
    <property type="match status" value="1"/>
</dbReference>
<evidence type="ECO:0000256" key="4">
    <source>
        <dbReference type="ARBA" id="ARBA00022729"/>
    </source>
</evidence>
<dbReference type="Gene3D" id="2.60.40.2860">
    <property type="match status" value="1"/>
</dbReference>
<evidence type="ECO:0000256" key="6">
    <source>
        <dbReference type="ARBA" id="ARBA00023157"/>
    </source>
</evidence>
<organism evidence="10 11">
    <name type="scientific">Babesia ovis</name>
    <dbReference type="NCBI Taxonomy" id="5869"/>
    <lineage>
        <taxon>Eukaryota</taxon>
        <taxon>Sar</taxon>
        <taxon>Alveolata</taxon>
        <taxon>Apicomplexa</taxon>
        <taxon>Aconoidasida</taxon>
        <taxon>Piroplasmida</taxon>
        <taxon>Babesiidae</taxon>
        <taxon>Babesia</taxon>
    </lineage>
</organism>
<name>A0A9W5WV03_BABOV</name>
<evidence type="ECO:0000313" key="10">
    <source>
        <dbReference type="EMBL" id="GFE54448.1"/>
    </source>
</evidence>
<gene>
    <name evidence="10" type="ORF">BaOVIS_018520</name>
</gene>
<keyword evidence="7" id="KW-0325">Glycoprotein</keyword>
<dbReference type="AlphaFoldDB" id="A0A9W5WV03"/>
<keyword evidence="4 8" id="KW-0732">Signal</keyword>
<dbReference type="InterPro" id="IPR038160">
    <property type="entry name" value="6_CYS_dom_sf"/>
</dbReference>
<evidence type="ECO:0000256" key="1">
    <source>
        <dbReference type="ARBA" id="ARBA00004236"/>
    </source>
</evidence>
<dbReference type="GO" id="GO:0005886">
    <property type="term" value="C:plasma membrane"/>
    <property type="evidence" value="ECO:0007669"/>
    <property type="project" value="UniProtKB-SubCell"/>
</dbReference>
<feature type="chain" id="PRO_5040915854" description="6-Cys domain-containing protein" evidence="8">
    <location>
        <begin position="21"/>
        <end position="954"/>
    </location>
</feature>
<dbReference type="GO" id="GO:0009986">
    <property type="term" value="C:cell surface"/>
    <property type="evidence" value="ECO:0007669"/>
    <property type="project" value="UniProtKB-SubCell"/>
</dbReference>
<evidence type="ECO:0000259" key="9">
    <source>
        <dbReference type="PROSITE" id="PS51701"/>
    </source>
</evidence>
<sequence>MMILSLITSLVLVLPLGSLGDDIICNFGGRASIADFALKTCVVELRENRTVTARCPKKIGDIDYTWHPIPKAGESSEIEVYVKRRKGLNRLALSKLFITDKDETLWRIHQTWDETVISLDLARDQYFVVTEDRFLFICAPTNFHLSHRMVSHLTKNIEVADFTVVTWEKDPALTKELAKYGRGLGLLFFNRRPLNKPLHGCGSRPSPLFALPQNVEVDPDTGVRSCVVDPNLPVPIGFLCDGYFKLSVDTVQVVVDHGVQLYNILVAFKFYEALSLMVKAPAVNWLNPELGGFWLCLDSRTHNVLATIEFKPQHDYVCDISNLVMRDRAVGKPGPWCNVALIPGGSLTIKFPPDPNIALDNEQEKEVTKRLLNSESVPMYPFTTKFLPSNLSKLHIRVNNKWKDNINTVNYDDKFLGDALELDVSQAARGEVKLVYKANKPLALVNNNAISFHWHLTPLHKYTFDKIFALIQVSFVPTHPYETIGCDASDHSIFHPSSLYQECKWKEYEHIPGALHDCIISNIRSGSVLGVYCQPGETLLPDYSGHRSFDLTTGKISSWRTSVAPIPFTSVEGMRLFRFYNRPGISLANSCICVNEQGYATSQMVVVSDIEERNVLKIYPVANTEEAKQLTRYIDAVQIWSYKVFFEGKTTSFIARHEKFKIEPGKKMFFRCEYCIMNVNNDGHIVEQNRLLRELRVQWRPYDFEFRCLIKELYGGNVRLTDVRWDDILLTDPETFGVTLSIDETSNMGIEITYSKGGFLIFKNTDINGKPPPLYYICGTFPNAMTMTFVDLESVDVENNVLDEESYPRDTYKLLEMEIVPTDPYVHGCGVTFKDEPIFREDTTPWIDPVENTAGCVVDLKVNKEAGFYCPPPYVMDPPKCFQEILVDSVPTPIEEISQSLEHSHSTHFALLRTNTALVNPNESLRSDPPLQCKCLTSTGKVLSTINIVNYYAH</sequence>
<evidence type="ECO:0000313" key="11">
    <source>
        <dbReference type="Proteomes" id="UP001057455"/>
    </source>
</evidence>
<comment type="caution">
    <text evidence="10">The sequence shown here is derived from an EMBL/GenBank/DDBJ whole genome shotgun (WGS) entry which is preliminary data.</text>
</comment>
<dbReference type="OrthoDB" id="365660at2759"/>
<accession>A0A9W5WV03</accession>
<keyword evidence="6" id="KW-1015">Disulfide bond</keyword>
<evidence type="ECO:0000256" key="8">
    <source>
        <dbReference type="SAM" id="SignalP"/>
    </source>
</evidence>